<name>A0A2N0QXU6_9GLOM</name>
<reference evidence="2 3" key="2">
    <citation type="submission" date="2017-10" db="EMBL/GenBank/DDBJ databases">
        <title>Genome analyses suggest a sexual origin of heterokaryosis in a supposedly ancient asexual fungus.</title>
        <authorList>
            <person name="Corradi N."/>
            <person name="Sedzielewska K."/>
            <person name="Noel J."/>
            <person name="Charron P."/>
            <person name="Farinelli L."/>
            <person name="Marton T."/>
            <person name="Kruger M."/>
            <person name="Pelin A."/>
            <person name="Brachmann A."/>
            <person name="Corradi N."/>
        </authorList>
    </citation>
    <scope>NUCLEOTIDE SEQUENCE [LARGE SCALE GENOMIC DNA]</scope>
    <source>
        <strain evidence="2 3">A1</strain>
    </source>
</reference>
<dbReference type="AlphaFoldDB" id="A0A2N0QXU6"/>
<gene>
    <name evidence="2" type="ORF">RhiirA1_474862</name>
    <name evidence="1" type="ORF">RhiirA1_479019</name>
</gene>
<dbReference type="Proteomes" id="UP000232688">
    <property type="component" value="Unassembled WGS sequence"/>
</dbReference>
<evidence type="ECO:0000313" key="1">
    <source>
        <dbReference type="EMBL" id="PKC53581.1"/>
    </source>
</evidence>
<dbReference type="VEuPathDB" id="FungiDB:RhiirA1_479019"/>
<accession>A0A2N0QXU6</accession>
<sequence length="169" mass="20193">NPDKIDSVELQSILQIDEKRKILEKCKRDLNRLPTLEYQRPKYLRGTEFECLERLVRMIKTSPFRQKDIQRRLEVYYYLGEIMSIRGWIKRDYRHLQQQLGERSAKETKKIAKRVYELFIARGIQALTVVEEIKPTYLSQMNETVFYEELLPEARRIAQEESGFAGAHP</sequence>
<comment type="caution">
    <text evidence="2">The sequence shown here is derived from an EMBL/GenBank/DDBJ whole genome shotgun (WGS) entry which is preliminary data.</text>
</comment>
<dbReference type="VEuPathDB" id="FungiDB:RhiirA1_474862"/>
<dbReference type="VEuPathDB" id="FungiDB:RhiirFUN_002439"/>
<dbReference type="EMBL" id="LLXH01002376">
    <property type="protein sequence ID" value="PKC55882.1"/>
    <property type="molecule type" value="Genomic_DNA"/>
</dbReference>
<evidence type="ECO:0000313" key="2">
    <source>
        <dbReference type="EMBL" id="PKC55882.1"/>
    </source>
</evidence>
<evidence type="ECO:0000313" key="3">
    <source>
        <dbReference type="Proteomes" id="UP000232688"/>
    </source>
</evidence>
<proteinExistence type="predicted"/>
<reference evidence="2 3" key="1">
    <citation type="submission" date="2017-10" db="EMBL/GenBank/DDBJ databases">
        <title>Extensive intraspecific genome diversity in a model arbuscular mycorrhizal fungus.</title>
        <authorList>
            <person name="Chen E.C.H."/>
            <person name="Morin E."/>
            <person name="Baudet D."/>
            <person name="Noel J."/>
            <person name="Ndikumana S."/>
            <person name="Charron P."/>
            <person name="St-Onge C."/>
            <person name="Giorgi J."/>
            <person name="Grigoriev I.V."/>
            <person name="Roux C."/>
            <person name="Martin F.M."/>
            <person name="Corradi N."/>
        </authorList>
    </citation>
    <scope>NUCLEOTIDE SEQUENCE [LARGE SCALE GENOMIC DNA]</scope>
    <source>
        <strain evidence="2 3">A1</strain>
    </source>
</reference>
<feature type="non-terminal residue" evidence="2">
    <location>
        <position position="1"/>
    </location>
</feature>
<dbReference type="EMBL" id="LLXH01004084">
    <property type="protein sequence ID" value="PKC53581.1"/>
    <property type="molecule type" value="Genomic_DNA"/>
</dbReference>
<dbReference type="VEuPathDB" id="FungiDB:FUN_007940"/>
<protein>
    <submittedName>
        <fullName evidence="2">Uncharacterized protein</fullName>
    </submittedName>
</protein>
<organism evidence="2 3">
    <name type="scientific">Rhizophagus irregularis</name>
    <dbReference type="NCBI Taxonomy" id="588596"/>
    <lineage>
        <taxon>Eukaryota</taxon>
        <taxon>Fungi</taxon>
        <taxon>Fungi incertae sedis</taxon>
        <taxon>Mucoromycota</taxon>
        <taxon>Glomeromycotina</taxon>
        <taxon>Glomeromycetes</taxon>
        <taxon>Glomerales</taxon>
        <taxon>Glomeraceae</taxon>
        <taxon>Rhizophagus</taxon>
    </lineage>
</organism>